<dbReference type="OrthoDB" id="8451726at2"/>
<gene>
    <name evidence="1" type="ORF">SAMN02982931_04762</name>
</gene>
<name>A0A1G6EQ69_9HYPH</name>
<dbReference type="STRING" id="665467.SAMN02982931_04762"/>
<evidence type="ECO:0000313" key="1">
    <source>
        <dbReference type="EMBL" id="SDB59045.1"/>
    </source>
</evidence>
<keyword evidence="2" id="KW-1185">Reference proteome</keyword>
<dbReference type="Proteomes" id="UP000199071">
    <property type="component" value="Unassembled WGS sequence"/>
</dbReference>
<dbReference type="AlphaFoldDB" id="A0A1G6EQ69"/>
<dbReference type="EMBL" id="FMXQ01000019">
    <property type="protein sequence ID" value="SDB59045.1"/>
    <property type="molecule type" value="Genomic_DNA"/>
</dbReference>
<reference evidence="1 2" key="1">
    <citation type="submission" date="2016-10" db="EMBL/GenBank/DDBJ databases">
        <authorList>
            <person name="de Groot N.N."/>
        </authorList>
    </citation>
    <scope>NUCLEOTIDE SEQUENCE [LARGE SCALE GENOMIC DNA]</scope>
    <source>
        <strain evidence="1 2">ATCC 35022</strain>
    </source>
</reference>
<accession>A0A1G6EQ69</accession>
<protein>
    <submittedName>
        <fullName evidence="1">Uncharacterized protein</fullName>
    </submittedName>
</protein>
<evidence type="ECO:0000313" key="2">
    <source>
        <dbReference type="Proteomes" id="UP000199071"/>
    </source>
</evidence>
<organism evidence="1 2">
    <name type="scientific">Bauldia litoralis</name>
    <dbReference type="NCBI Taxonomy" id="665467"/>
    <lineage>
        <taxon>Bacteria</taxon>
        <taxon>Pseudomonadati</taxon>
        <taxon>Pseudomonadota</taxon>
        <taxon>Alphaproteobacteria</taxon>
        <taxon>Hyphomicrobiales</taxon>
        <taxon>Kaistiaceae</taxon>
        <taxon>Bauldia</taxon>
    </lineage>
</organism>
<sequence>MAKKSFDWRGIETQFGKKIAKEVRRIVASQPVTEEGEPVPYREDRPERGLTFHEALERFVDPELPGDSEPDRAPLSERAALEKRAVVLFGKLKRGDVISSGIAQGASSRTIVDPSLFELLMYRVDLDAVVGHRRIFEKPEFFLPAEIPLNVRSVPKWLLAYDRPVIAAFAHDARYRKVSVREERYALGEKQSRIIKVLHEASQTNDPWRDGRSLLDAAGSESTNLMDLFKNKRDLIVSDGTGLYRLKLD</sequence>
<proteinExistence type="predicted"/>
<dbReference type="RefSeq" id="WP_090881311.1">
    <property type="nucleotide sequence ID" value="NZ_FMXQ01000019.1"/>
</dbReference>